<evidence type="ECO:0000256" key="2">
    <source>
        <dbReference type="ARBA" id="ARBA00005540"/>
    </source>
</evidence>
<comment type="function">
    <text evidence="8">Probably a riboflavin-binding protein that interacts with the energy-coupling factor (ECF) ABC-transporter complex.</text>
</comment>
<dbReference type="PANTHER" id="PTHR38438:SF1">
    <property type="entry name" value="RIBOFLAVIN TRANSPORTER RIBU"/>
    <property type="match status" value="1"/>
</dbReference>
<protein>
    <recommendedName>
        <fullName evidence="8">Riboflavin transporter</fullName>
    </recommendedName>
</protein>
<dbReference type="InterPro" id="IPR024529">
    <property type="entry name" value="ECF_trnsprt_substrate-spec"/>
</dbReference>
<evidence type="ECO:0000256" key="3">
    <source>
        <dbReference type="ARBA" id="ARBA00022448"/>
    </source>
</evidence>
<feature type="transmembrane region" description="Helical" evidence="9">
    <location>
        <begin position="112"/>
        <end position="133"/>
    </location>
</feature>
<keyword evidence="3 8" id="KW-0813">Transport</keyword>
<organism evidence="10 11">
    <name type="scientific">Sporosarcina ureilytica</name>
    <dbReference type="NCBI Taxonomy" id="298596"/>
    <lineage>
        <taxon>Bacteria</taxon>
        <taxon>Bacillati</taxon>
        <taxon>Bacillota</taxon>
        <taxon>Bacilli</taxon>
        <taxon>Bacillales</taxon>
        <taxon>Caryophanaceae</taxon>
        <taxon>Sporosarcina</taxon>
    </lineage>
</organism>
<dbReference type="RefSeq" id="WP_075528233.1">
    <property type="nucleotide sequence ID" value="NZ_CP017560.1"/>
</dbReference>
<dbReference type="Gene3D" id="1.10.1760.20">
    <property type="match status" value="1"/>
</dbReference>
<dbReference type="AlphaFoldDB" id="A0A1D8JH96"/>
<gene>
    <name evidence="10" type="ORF">BI350_11445</name>
</gene>
<accession>A0A1D8JH96</accession>
<evidence type="ECO:0000313" key="11">
    <source>
        <dbReference type="Proteomes" id="UP000185746"/>
    </source>
</evidence>
<proteinExistence type="inferred from homology"/>
<keyword evidence="11" id="KW-1185">Reference proteome</keyword>
<dbReference type="EMBL" id="CP017560">
    <property type="protein sequence ID" value="AOV08090.1"/>
    <property type="molecule type" value="Genomic_DNA"/>
</dbReference>
<evidence type="ECO:0000256" key="5">
    <source>
        <dbReference type="ARBA" id="ARBA00022692"/>
    </source>
</evidence>
<keyword evidence="4 8" id="KW-1003">Cell membrane</keyword>
<keyword evidence="7 8" id="KW-0472">Membrane</keyword>
<evidence type="ECO:0000256" key="7">
    <source>
        <dbReference type="ARBA" id="ARBA00023136"/>
    </source>
</evidence>
<reference evidence="10 11" key="1">
    <citation type="submission" date="2016-09" db="EMBL/GenBank/DDBJ databases">
        <title>Complete genome sequence of the Lysinibacillus sphaericus LMG 22257, a specie of Bacillus with ureolytic activity that can effectively biodeposit calcium carbonate.</title>
        <authorList>
            <person name="Yan W."/>
        </authorList>
    </citation>
    <scope>NUCLEOTIDE SEQUENCE [LARGE SCALE GENOMIC DNA]</scope>
    <source>
        <strain evidence="10 11">LMG 22257</strain>
    </source>
</reference>
<keyword evidence="6 9" id="KW-1133">Transmembrane helix</keyword>
<evidence type="ECO:0000256" key="8">
    <source>
        <dbReference type="PIRNR" id="PIRNR037778"/>
    </source>
</evidence>
<dbReference type="Pfam" id="PF12822">
    <property type="entry name" value="ECF_trnsprt"/>
    <property type="match status" value="1"/>
</dbReference>
<sequence>MNSKKLRKMVLVAMLGSIATVLMQFNFPLPALPAFLKFDFGEVPAVIAIMTMGPIAGIAVELIKNVLHWFLSGSPTGVPVGEIANFATGLLFILPIYYIFTKFKSTKGLLGGFIAGTVSMAIGMSILNYLIFLPMYTYFLNMTPVTGDALYKMIVLGILPFNILKGILLTVVSIMLYSRMKNWINQQRAKLLSE</sequence>
<comment type="similarity">
    <text evidence="2 8">Belongs to the prokaryotic riboflavin transporter (P-RFT) (TC 2.A.87) family.</text>
</comment>
<feature type="transmembrane region" description="Helical" evidence="9">
    <location>
        <begin position="153"/>
        <end position="178"/>
    </location>
</feature>
<dbReference type="PANTHER" id="PTHR38438">
    <property type="entry name" value="RIBOFLAVIN TRANSPORTER RIBU"/>
    <property type="match status" value="1"/>
</dbReference>
<dbReference type="PIRSF" id="PIRSF037778">
    <property type="entry name" value="UCP037778_transp_RibU"/>
    <property type="match status" value="1"/>
</dbReference>
<dbReference type="InterPro" id="IPR025720">
    <property type="entry name" value="RibU"/>
</dbReference>
<evidence type="ECO:0000256" key="9">
    <source>
        <dbReference type="SAM" id="Phobius"/>
    </source>
</evidence>
<dbReference type="GO" id="GO:0032217">
    <property type="term" value="F:riboflavin transmembrane transporter activity"/>
    <property type="evidence" value="ECO:0007669"/>
    <property type="project" value="UniProtKB-UniRule"/>
</dbReference>
<evidence type="ECO:0000313" key="10">
    <source>
        <dbReference type="EMBL" id="AOV08090.1"/>
    </source>
</evidence>
<comment type="subcellular location">
    <subcellularLocation>
        <location evidence="1">Cell membrane</location>
        <topology evidence="1">Multi-pass membrane protein</topology>
    </subcellularLocation>
</comment>
<dbReference type="GO" id="GO:0005886">
    <property type="term" value="C:plasma membrane"/>
    <property type="evidence" value="ECO:0007669"/>
    <property type="project" value="UniProtKB-SubCell"/>
</dbReference>
<evidence type="ECO:0000256" key="6">
    <source>
        <dbReference type="ARBA" id="ARBA00022989"/>
    </source>
</evidence>
<feature type="transmembrane region" description="Helical" evidence="9">
    <location>
        <begin position="83"/>
        <end position="100"/>
    </location>
</feature>
<name>A0A1D8JH96_9BACL</name>
<dbReference type="Proteomes" id="UP000185746">
    <property type="component" value="Chromosome"/>
</dbReference>
<evidence type="ECO:0000256" key="1">
    <source>
        <dbReference type="ARBA" id="ARBA00004651"/>
    </source>
</evidence>
<evidence type="ECO:0000256" key="4">
    <source>
        <dbReference type="ARBA" id="ARBA00022475"/>
    </source>
</evidence>
<keyword evidence="5 9" id="KW-0812">Transmembrane</keyword>
<dbReference type="KEGG" id="surl:BI350_11445"/>